<dbReference type="Pfam" id="PF05130">
    <property type="entry name" value="FlgN"/>
    <property type="match status" value="1"/>
</dbReference>
<evidence type="ECO:0000313" key="3">
    <source>
        <dbReference type="EMBL" id="MBM7645039.1"/>
    </source>
</evidence>
<keyword evidence="4" id="KW-1185">Reference proteome</keyword>
<dbReference type="Proteomes" id="UP000808914">
    <property type="component" value="Unassembled WGS sequence"/>
</dbReference>
<evidence type="ECO:0000313" key="4">
    <source>
        <dbReference type="Proteomes" id="UP000808914"/>
    </source>
</evidence>
<proteinExistence type="predicted"/>
<reference evidence="3 4" key="1">
    <citation type="submission" date="2021-01" db="EMBL/GenBank/DDBJ databases">
        <title>Genomic Encyclopedia of Type Strains, Phase IV (KMG-IV): sequencing the most valuable type-strain genomes for metagenomic binning, comparative biology and taxonomic classification.</title>
        <authorList>
            <person name="Goeker M."/>
        </authorList>
    </citation>
    <scope>NUCLEOTIDE SEQUENCE [LARGE SCALE GENOMIC DNA]</scope>
    <source>
        <strain evidence="3 4">DSM 28236</strain>
    </source>
</reference>
<protein>
    <submittedName>
        <fullName evidence="3">Flagellar biosynthesis/type III secretory pathway chaperone</fullName>
    </submittedName>
</protein>
<keyword evidence="3" id="KW-0282">Flagellum</keyword>
<keyword evidence="3" id="KW-0966">Cell projection</keyword>
<gene>
    <name evidence="3" type="ORF">JOD45_001248</name>
</gene>
<keyword evidence="1" id="KW-1005">Bacterial flagellum biogenesis</keyword>
<evidence type="ECO:0000256" key="2">
    <source>
        <dbReference type="SAM" id="MobiDB-lite"/>
    </source>
</evidence>
<comment type="caution">
    <text evidence="3">The sequence shown here is derived from an EMBL/GenBank/DDBJ whole genome shotgun (WGS) entry which is preliminary data.</text>
</comment>
<dbReference type="InterPro" id="IPR007809">
    <property type="entry name" value="FlgN-like"/>
</dbReference>
<sequence length="163" mass="18879">MVEELIKTLKAMINEFQTLNQQSEMKMQAIKNGNAEQLSQIIKLEEAVLRRIEQLEKTREAQILRIVEKSHLPADSSLSFSSLLACVPFIFQDQLKRLRLELVQQIDQLKGKNDLNQQLIRESLQWIHLNLHLLKPQLTLENYQPSGKGSRQEPALARIDSRV</sequence>
<dbReference type="EMBL" id="JAFBER010000005">
    <property type="protein sequence ID" value="MBM7645039.1"/>
    <property type="molecule type" value="Genomic_DNA"/>
</dbReference>
<keyword evidence="3" id="KW-0969">Cilium</keyword>
<accession>A0ABS2PYB2</accession>
<dbReference type="Gene3D" id="1.20.58.300">
    <property type="entry name" value="FlgN-like"/>
    <property type="match status" value="1"/>
</dbReference>
<dbReference type="InterPro" id="IPR036679">
    <property type="entry name" value="FlgN-like_sf"/>
</dbReference>
<name>A0ABS2PYB2_9BACL</name>
<organism evidence="3 4">
    <name type="scientific">Scopulibacillus daqui</name>
    <dbReference type="NCBI Taxonomy" id="1469162"/>
    <lineage>
        <taxon>Bacteria</taxon>
        <taxon>Bacillati</taxon>
        <taxon>Bacillota</taxon>
        <taxon>Bacilli</taxon>
        <taxon>Bacillales</taxon>
        <taxon>Sporolactobacillaceae</taxon>
        <taxon>Scopulibacillus</taxon>
    </lineage>
</organism>
<dbReference type="RefSeq" id="WP_205002979.1">
    <property type="nucleotide sequence ID" value="NZ_JAFBER010000005.1"/>
</dbReference>
<evidence type="ECO:0000256" key="1">
    <source>
        <dbReference type="ARBA" id="ARBA00022795"/>
    </source>
</evidence>
<dbReference type="SUPFAM" id="SSF140566">
    <property type="entry name" value="FlgN-like"/>
    <property type="match status" value="1"/>
</dbReference>
<feature type="region of interest" description="Disordered" evidence="2">
    <location>
        <begin position="143"/>
        <end position="163"/>
    </location>
</feature>